<dbReference type="EMBL" id="CADCXU010032914">
    <property type="protein sequence ID" value="CAB0018480.1"/>
    <property type="molecule type" value="Genomic_DNA"/>
</dbReference>
<evidence type="ECO:0000313" key="1">
    <source>
        <dbReference type="EMBL" id="CAB0018480.1"/>
    </source>
</evidence>
<evidence type="ECO:0000313" key="2">
    <source>
        <dbReference type="Proteomes" id="UP000479000"/>
    </source>
</evidence>
<protein>
    <submittedName>
        <fullName evidence="1">Uncharacterized protein</fullName>
    </submittedName>
</protein>
<keyword evidence="2" id="KW-1185">Reference proteome</keyword>
<sequence length="97" mass="10680">MKFVSDSALFVKEQHTGWSSLVTGSLCNQALELKPKHKLAKTRSRSFRVITPTRSDCSCRTCTPFAAIRVSHPNAGGVNVLQGPFLHSEPDIERAAR</sequence>
<accession>A0A6H5HLH7</accession>
<dbReference type="Proteomes" id="UP000479000">
    <property type="component" value="Unassembled WGS sequence"/>
</dbReference>
<gene>
    <name evidence="1" type="ORF">NTEN_LOCUS22349</name>
</gene>
<dbReference type="AlphaFoldDB" id="A0A6H5HLH7"/>
<name>A0A6H5HLH7_9HEMI</name>
<reference evidence="1 2" key="1">
    <citation type="submission" date="2020-02" db="EMBL/GenBank/DDBJ databases">
        <authorList>
            <person name="Ferguson B K."/>
        </authorList>
    </citation>
    <scope>NUCLEOTIDE SEQUENCE [LARGE SCALE GENOMIC DNA]</scope>
</reference>
<feature type="non-terminal residue" evidence="1">
    <location>
        <position position="97"/>
    </location>
</feature>
<organism evidence="1 2">
    <name type="scientific">Nesidiocoris tenuis</name>
    <dbReference type="NCBI Taxonomy" id="355587"/>
    <lineage>
        <taxon>Eukaryota</taxon>
        <taxon>Metazoa</taxon>
        <taxon>Ecdysozoa</taxon>
        <taxon>Arthropoda</taxon>
        <taxon>Hexapoda</taxon>
        <taxon>Insecta</taxon>
        <taxon>Pterygota</taxon>
        <taxon>Neoptera</taxon>
        <taxon>Paraneoptera</taxon>
        <taxon>Hemiptera</taxon>
        <taxon>Heteroptera</taxon>
        <taxon>Panheteroptera</taxon>
        <taxon>Cimicomorpha</taxon>
        <taxon>Miridae</taxon>
        <taxon>Dicyphina</taxon>
        <taxon>Nesidiocoris</taxon>
    </lineage>
</organism>
<proteinExistence type="predicted"/>